<evidence type="ECO:0000256" key="7">
    <source>
        <dbReference type="ARBA" id="ARBA00023619"/>
    </source>
</evidence>
<evidence type="ECO:0000313" key="11">
    <source>
        <dbReference type="EMBL" id="EER06568.1"/>
    </source>
</evidence>
<evidence type="ECO:0000256" key="4">
    <source>
        <dbReference type="ARBA" id="ARBA00022825"/>
    </source>
</evidence>
<keyword evidence="4 8" id="KW-0720">Serine protease</keyword>
<feature type="active site" description="Charge relay system" evidence="8">
    <location>
        <position position="77"/>
    </location>
</feature>
<dbReference type="AlphaFoldDB" id="C5L9M5"/>
<organism evidence="12">
    <name type="scientific">Perkinsus marinus (strain ATCC 50983 / TXsc)</name>
    <dbReference type="NCBI Taxonomy" id="423536"/>
    <lineage>
        <taxon>Eukaryota</taxon>
        <taxon>Sar</taxon>
        <taxon>Alveolata</taxon>
        <taxon>Perkinsozoa</taxon>
        <taxon>Perkinsea</taxon>
        <taxon>Perkinsida</taxon>
        <taxon>Perkinsidae</taxon>
        <taxon>Perkinsus</taxon>
    </lineage>
</organism>
<keyword evidence="2 8" id="KW-0645">Protease</keyword>
<dbReference type="GO" id="GO:0006508">
    <property type="term" value="P:proteolysis"/>
    <property type="evidence" value="ECO:0007669"/>
    <property type="project" value="UniProtKB-KW"/>
</dbReference>
<dbReference type="SUPFAM" id="SSF52743">
    <property type="entry name" value="Subtilisin-like"/>
    <property type="match status" value="1"/>
</dbReference>
<evidence type="ECO:0000256" key="6">
    <source>
        <dbReference type="ARBA" id="ARBA00023529"/>
    </source>
</evidence>
<dbReference type="PRINTS" id="PR00723">
    <property type="entry name" value="SUBTILISIN"/>
</dbReference>
<evidence type="ECO:0000256" key="2">
    <source>
        <dbReference type="ARBA" id="ARBA00022670"/>
    </source>
</evidence>
<feature type="domain" description="Peptidase S8/S53" evidence="10">
    <location>
        <begin position="70"/>
        <end position="314"/>
    </location>
</feature>
<dbReference type="PANTHER" id="PTHR43399">
    <property type="entry name" value="SUBTILISIN-RELATED"/>
    <property type="match status" value="1"/>
</dbReference>
<dbReference type="PANTHER" id="PTHR43399:SF4">
    <property type="entry name" value="CELL WALL-ASSOCIATED PROTEASE"/>
    <property type="match status" value="1"/>
</dbReference>
<dbReference type="InterPro" id="IPR015500">
    <property type="entry name" value="Peptidase_S8_subtilisin-rel"/>
</dbReference>
<dbReference type="PROSITE" id="PS00136">
    <property type="entry name" value="SUBTILASE_ASP"/>
    <property type="match status" value="1"/>
</dbReference>
<comment type="catalytic activity">
    <reaction evidence="6">
        <text>Hydrolysis of proteins with broad specificity for peptide bonds, and a preference for a large uncharged residue in P1. Hydrolyzes peptide amides.</text>
        <dbReference type="EC" id="3.4.21.62"/>
    </reaction>
</comment>
<dbReference type="EMBL" id="GG680552">
    <property type="protein sequence ID" value="EER06568.1"/>
    <property type="molecule type" value="Genomic_DNA"/>
</dbReference>
<evidence type="ECO:0000313" key="12">
    <source>
        <dbReference type="Proteomes" id="UP000007800"/>
    </source>
</evidence>
<keyword evidence="12" id="KW-1185">Reference proteome</keyword>
<feature type="chain" id="PRO_5002954935" description="subtilisin" evidence="9">
    <location>
        <begin position="21"/>
        <end position="344"/>
    </location>
</feature>
<dbReference type="InterPro" id="IPR051048">
    <property type="entry name" value="Peptidase_S8/S53_subtilisin"/>
</dbReference>
<gene>
    <name evidence="11" type="ORF">Pmar_PMAR018918</name>
</gene>
<evidence type="ECO:0000256" key="8">
    <source>
        <dbReference type="PROSITE-ProRule" id="PRU01240"/>
    </source>
</evidence>
<feature type="active site" description="Charge relay system" evidence="8">
    <location>
        <position position="110"/>
    </location>
</feature>
<dbReference type="EC" id="3.4.21.62" evidence="7"/>
<reference evidence="11 12" key="1">
    <citation type="submission" date="2008-07" db="EMBL/GenBank/DDBJ databases">
        <authorList>
            <person name="El-Sayed N."/>
            <person name="Caler E."/>
            <person name="Inman J."/>
            <person name="Amedeo P."/>
            <person name="Hass B."/>
            <person name="Wortman J."/>
        </authorList>
    </citation>
    <scope>NUCLEOTIDE SEQUENCE [LARGE SCALE GENOMIC DNA]</scope>
    <source>
        <strain evidence="12">ATCC 50983 / TXsc</strain>
    </source>
</reference>
<dbReference type="PROSITE" id="PS51892">
    <property type="entry name" value="SUBTILASE"/>
    <property type="match status" value="1"/>
</dbReference>
<name>C5L9M5_PERM5</name>
<keyword evidence="5" id="KW-0865">Zymogen</keyword>
<evidence type="ECO:0000256" key="3">
    <source>
        <dbReference type="ARBA" id="ARBA00022801"/>
    </source>
</evidence>
<dbReference type="InterPro" id="IPR023827">
    <property type="entry name" value="Peptidase_S8_Asp-AS"/>
</dbReference>
<proteinExistence type="inferred from homology"/>
<dbReference type="OrthoDB" id="531541at2759"/>
<accession>C5L9M5</accession>
<dbReference type="InterPro" id="IPR000209">
    <property type="entry name" value="Peptidase_S8/S53_dom"/>
</dbReference>
<protein>
    <recommendedName>
        <fullName evidence="7">subtilisin</fullName>
        <ecNumber evidence="7">3.4.21.62</ecNumber>
    </recommendedName>
</protein>
<keyword evidence="9" id="KW-0732">Signal</keyword>
<comment type="similarity">
    <text evidence="1 8">Belongs to the peptidase S8 family.</text>
</comment>
<dbReference type="RefSeq" id="XP_002774752.1">
    <property type="nucleotide sequence ID" value="XM_002774706.1"/>
</dbReference>
<feature type="active site" description="Charge relay system" evidence="8">
    <location>
        <position position="274"/>
    </location>
</feature>
<dbReference type="InParanoid" id="C5L9M5"/>
<keyword evidence="3 8" id="KW-0378">Hydrolase</keyword>
<evidence type="ECO:0000256" key="9">
    <source>
        <dbReference type="SAM" id="SignalP"/>
    </source>
</evidence>
<dbReference type="GO" id="GO:0004252">
    <property type="term" value="F:serine-type endopeptidase activity"/>
    <property type="evidence" value="ECO:0007669"/>
    <property type="project" value="UniProtKB-UniRule"/>
</dbReference>
<dbReference type="Gene3D" id="3.40.50.200">
    <property type="entry name" value="Peptidase S8/S53 domain"/>
    <property type="match status" value="1"/>
</dbReference>
<dbReference type="Proteomes" id="UP000007800">
    <property type="component" value="Unassembled WGS sequence"/>
</dbReference>
<feature type="signal peptide" evidence="9">
    <location>
        <begin position="1"/>
        <end position="20"/>
    </location>
</feature>
<evidence type="ECO:0000259" key="10">
    <source>
        <dbReference type="Pfam" id="PF00082"/>
    </source>
</evidence>
<evidence type="ECO:0000256" key="5">
    <source>
        <dbReference type="ARBA" id="ARBA00023145"/>
    </source>
</evidence>
<evidence type="ECO:0000256" key="1">
    <source>
        <dbReference type="ARBA" id="ARBA00011073"/>
    </source>
</evidence>
<dbReference type="GeneID" id="9055724"/>
<sequence>MKLLVTSFWFFSCDLLYVEAEVDESGHFRGLGPVNGDPNDEFYYMQKAYLEAISIPEAWGILDSTPKRTSVTIAVIDDGIEATHPDLKGTVIKGYNVVDKNDDTSPRGPHGTGMAGIIGAIRNNKIGIAGILDSVRILPISTGELSTWPAMADAFKYLINKRRDDVKVILMTEGSFSSRSKAVTDKIREATAAGMLVIVTAGNEYLDLDITPYFPCSFDRSPTDGVLCVTATYGTKMQLMDQSNFGLAVDIAAPGYKTVATILEGEYGTRSGTSGAAAIVAGIAGMLYSLEPSLKAKLTPTYIKSIIKDTATQGVKDSKGEKTLPFGRVNAAAAVNKILERKKV</sequence>
<dbReference type="Pfam" id="PF00082">
    <property type="entry name" value="Peptidase_S8"/>
    <property type="match status" value="1"/>
</dbReference>
<dbReference type="InterPro" id="IPR036852">
    <property type="entry name" value="Peptidase_S8/S53_dom_sf"/>
</dbReference>